<name>A0A844ARV2_9BURK</name>
<dbReference type="Proteomes" id="UP000487350">
    <property type="component" value="Unassembled WGS sequence"/>
</dbReference>
<sequence>MSAATFLAKQVRLVDAGLVAEVPSPCLSVCRMDPATDFCEGCMRTIDEIAAWGRMGDDEKRSVWKLIGIRLDASAQEP</sequence>
<dbReference type="InterPro" id="IPR010710">
    <property type="entry name" value="DUF1289"/>
</dbReference>
<protein>
    <submittedName>
        <fullName evidence="1">DUF1289 domain-containing protein</fullName>
    </submittedName>
</protein>
<dbReference type="PANTHER" id="PTHR35175">
    <property type="entry name" value="DUF1289 DOMAIN-CONTAINING PROTEIN"/>
    <property type="match status" value="1"/>
</dbReference>
<dbReference type="AlphaFoldDB" id="A0A844ARV2"/>
<organism evidence="1 2">
    <name type="scientific">Caenimonas koreensis DSM 17982</name>
    <dbReference type="NCBI Taxonomy" id="1121255"/>
    <lineage>
        <taxon>Bacteria</taxon>
        <taxon>Pseudomonadati</taxon>
        <taxon>Pseudomonadota</taxon>
        <taxon>Betaproteobacteria</taxon>
        <taxon>Burkholderiales</taxon>
        <taxon>Comamonadaceae</taxon>
        <taxon>Caenimonas</taxon>
    </lineage>
</organism>
<accession>A0A844ARV2</accession>
<dbReference type="PANTHER" id="PTHR35175:SF2">
    <property type="entry name" value="DUF1289 DOMAIN-CONTAINING PROTEIN"/>
    <property type="match status" value="1"/>
</dbReference>
<dbReference type="Pfam" id="PF06945">
    <property type="entry name" value="DUF1289"/>
    <property type="match status" value="1"/>
</dbReference>
<evidence type="ECO:0000313" key="2">
    <source>
        <dbReference type="Proteomes" id="UP000487350"/>
    </source>
</evidence>
<gene>
    <name evidence="1" type="ORF">GHT07_06880</name>
</gene>
<proteinExistence type="predicted"/>
<comment type="caution">
    <text evidence="1">The sequence shown here is derived from an EMBL/GenBank/DDBJ whole genome shotgun (WGS) entry which is preliminary data.</text>
</comment>
<keyword evidence="2" id="KW-1185">Reference proteome</keyword>
<reference evidence="1 2" key="1">
    <citation type="submission" date="2019-11" db="EMBL/GenBank/DDBJ databases">
        <title>Caenimonas koreensis gen. nov., sp. nov., isolated from activated sludge.</title>
        <authorList>
            <person name="Seung H.R."/>
        </authorList>
    </citation>
    <scope>NUCLEOTIDE SEQUENCE [LARGE SCALE GENOMIC DNA]</scope>
    <source>
        <strain evidence="1 2">EMB320</strain>
    </source>
</reference>
<evidence type="ECO:0000313" key="1">
    <source>
        <dbReference type="EMBL" id="MRD46995.1"/>
    </source>
</evidence>
<dbReference type="EMBL" id="WJBU01000006">
    <property type="protein sequence ID" value="MRD46995.1"/>
    <property type="molecule type" value="Genomic_DNA"/>
</dbReference>